<proteinExistence type="predicted"/>
<reference evidence="2 3" key="1">
    <citation type="submission" date="2020-08" db="EMBL/GenBank/DDBJ databases">
        <title>Plant Genome Project.</title>
        <authorList>
            <person name="Zhang R.-G."/>
        </authorList>
    </citation>
    <scope>NUCLEOTIDE SEQUENCE [LARGE SCALE GENOMIC DNA]</scope>
    <source>
        <tissue evidence="2">Rhizome</tissue>
    </source>
</reference>
<accession>A0A8J5FVV9</accession>
<comment type="caution">
    <text evidence="2">The sequence shown here is derived from an EMBL/GenBank/DDBJ whole genome shotgun (WGS) entry which is preliminary data.</text>
</comment>
<evidence type="ECO:0000313" key="3">
    <source>
        <dbReference type="Proteomes" id="UP000734854"/>
    </source>
</evidence>
<protein>
    <submittedName>
        <fullName evidence="2">Uncharacterized protein</fullName>
    </submittedName>
</protein>
<feature type="region of interest" description="Disordered" evidence="1">
    <location>
        <begin position="251"/>
        <end position="277"/>
    </location>
</feature>
<dbReference type="Proteomes" id="UP000734854">
    <property type="component" value="Unassembled WGS sequence"/>
</dbReference>
<feature type="region of interest" description="Disordered" evidence="1">
    <location>
        <begin position="330"/>
        <end position="369"/>
    </location>
</feature>
<evidence type="ECO:0000256" key="1">
    <source>
        <dbReference type="SAM" id="MobiDB-lite"/>
    </source>
</evidence>
<keyword evidence="3" id="KW-1185">Reference proteome</keyword>
<dbReference type="AlphaFoldDB" id="A0A8J5FVV9"/>
<dbReference type="SUPFAM" id="SSF46565">
    <property type="entry name" value="Chaperone J-domain"/>
    <property type="match status" value="1"/>
</dbReference>
<evidence type="ECO:0000313" key="2">
    <source>
        <dbReference type="EMBL" id="KAG6493042.1"/>
    </source>
</evidence>
<gene>
    <name evidence="2" type="ORF">ZIOFF_048015</name>
</gene>
<feature type="compositionally biased region" description="Basic and acidic residues" evidence="1">
    <location>
        <begin position="341"/>
        <end position="360"/>
    </location>
</feature>
<dbReference type="InterPro" id="IPR036869">
    <property type="entry name" value="J_dom_sf"/>
</dbReference>
<feature type="compositionally biased region" description="Basic and acidic residues" evidence="1">
    <location>
        <begin position="260"/>
        <end position="277"/>
    </location>
</feature>
<organism evidence="2 3">
    <name type="scientific">Zingiber officinale</name>
    <name type="common">Ginger</name>
    <name type="synonym">Amomum zingiber</name>
    <dbReference type="NCBI Taxonomy" id="94328"/>
    <lineage>
        <taxon>Eukaryota</taxon>
        <taxon>Viridiplantae</taxon>
        <taxon>Streptophyta</taxon>
        <taxon>Embryophyta</taxon>
        <taxon>Tracheophyta</taxon>
        <taxon>Spermatophyta</taxon>
        <taxon>Magnoliopsida</taxon>
        <taxon>Liliopsida</taxon>
        <taxon>Zingiberales</taxon>
        <taxon>Zingiberaceae</taxon>
        <taxon>Zingiber</taxon>
    </lineage>
</organism>
<sequence length="369" mass="39625">MISPPTFLPKPSEGVRGGILGAPSSSFPLCSSSSPDSRSHCRFSAPDFTLNPGTLYDVLGVAAATSGLEIMVAYWRLAGACHPDAVVAADRLTSSCGSMRPTRCSPTRTSAPSMIEGSSSPIGDGGRSILPDRRIPSTSADASRGRGRWTSAVRMAAIMSKNMEAVRMSERYALRFNNYDAHPLLHACSVSIATAFTQIEGIVLQPPRDPCIEKSGLWFHLKPPIDAGNLLPKSQRSCYREPCGFCGSNTKKLSKHQNSKHQELGHDGKSKEKGELRKQGLVADARAEGKLTDIRARPSSLLVRGDQESGDSTSARVLAVDRQWHDSNARAQGWRQCSGVTEKKASTEDLGHGPTREGGKGEVSVAVRR</sequence>
<dbReference type="EMBL" id="JACMSC010000013">
    <property type="protein sequence ID" value="KAG6493042.1"/>
    <property type="molecule type" value="Genomic_DNA"/>
</dbReference>
<feature type="compositionally biased region" description="Polar residues" evidence="1">
    <location>
        <begin position="104"/>
        <end position="121"/>
    </location>
</feature>
<name>A0A8J5FVV9_ZINOF</name>
<feature type="region of interest" description="Disordered" evidence="1">
    <location>
        <begin position="98"/>
        <end position="146"/>
    </location>
</feature>